<feature type="region of interest" description="Disordered" evidence="2">
    <location>
        <begin position="192"/>
        <end position="237"/>
    </location>
</feature>
<gene>
    <name evidence="5" type="ORF">SO694_00025152</name>
</gene>
<dbReference type="Proteomes" id="UP001363151">
    <property type="component" value="Unassembled WGS sequence"/>
</dbReference>
<organism evidence="5 6">
    <name type="scientific">Aureococcus anophagefferens</name>
    <name type="common">Harmful bloom alga</name>
    <dbReference type="NCBI Taxonomy" id="44056"/>
    <lineage>
        <taxon>Eukaryota</taxon>
        <taxon>Sar</taxon>
        <taxon>Stramenopiles</taxon>
        <taxon>Ochrophyta</taxon>
        <taxon>Pelagophyceae</taxon>
        <taxon>Pelagomonadales</taxon>
        <taxon>Pelagomonadaceae</taxon>
        <taxon>Aureococcus</taxon>
    </lineage>
</organism>
<accession>A0ABR1FVG7</accession>
<evidence type="ECO:0000313" key="6">
    <source>
        <dbReference type="Proteomes" id="UP001363151"/>
    </source>
</evidence>
<proteinExistence type="predicted"/>
<evidence type="ECO:0000313" key="5">
    <source>
        <dbReference type="EMBL" id="KAK7239252.1"/>
    </source>
</evidence>
<evidence type="ECO:0000259" key="4">
    <source>
        <dbReference type="Pfam" id="PF00316"/>
    </source>
</evidence>
<protein>
    <submittedName>
        <fullName evidence="5">Fructose-1-6-bisphosphatase</fullName>
    </submittedName>
</protein>
<dbReference type="Pfam" id="PF00316">
    <property type="entry name" value="FBPase"/>
    <property type="match status" value="1"/>
</dbReference>
<dbReference type="PANTHER" id="PTHR11556:SF35">
    <property type="entry name" value="SEDOHEPTULOSE-1,7-BISPHOSPHATASE, CHLOROPLASTIC"/>
    <property type="match status" value="1"/>
</dbReference>
<dbReference type="PANTHER" id="PTHR11556">
    <property type="entry name" value="FRUCTOSE-1,6-BISPHOSPHATASE-RELATED"/>
    <property type="match status" value="1"/>
</dbReference>
<evidence type="ECO:0000256" key="3">
    <source>
        <dbReference type="SAM" id="SignalP"/>
    </source>
</evidence>
<dbReference type="InterPro" id="IPR000146">
    <property type="entry name" value="FBPase_class-1"/>
</dbReference>
<sequence>MNRLLLLCVAGAAALQPTLRAALHREKWDVELVAIVEATADCCVAIADRLATLPLTDQTETRSVNVQGEAQQPMDVWCDAAMTAALRPLAASLASEEADAEIAGAAGKSYSVAFDPLDGSSNLDASLPTGTIFGAYRGGGFVGRSGRDALAAAGYALYSASTELVVARAGGPARRFVLASGEFRDAGAVVAPRRGPTTRSTTRASRTGRRGCGAGVDDVRDLEGYGDVRQGPARYAA</sequence>
<feature type="signal peptide" evidence="3">
    <location>
        <begin position="1"/>
        <end position="21"/>
    </location>
</feature>
<comment type="pathway">
    <text evidence="1">Carbohydrate biosynthesis.</text>
</comment>
<keyword evidence="3" id="KW-0732">Signal</keyword>
<evidence type="ECO:0000256" key="1">
    <source>
        <dbReference type="ARBA" id="ARBA00024331"/>
    </source>
</evidence>
<feature type="compositionally biased region" description="Low complexity" evidence="2">
    <location>
        <begin position="192"/>
        <end position="205"/>
    </location>
</feature>
<reference evidence="5 6" key="1">
    <citation type="submission" date="2024-03" db="EMBL/GenBank/DDBJ databases">
        <title>Aureococcus anophagefferens CCMP1851 and Kratosvirus quantuckense: Draft genome of a second virus-susceptible host strain in the model system.</title>
        <authorList>
            <person name="Chase E."/>
            <person name="Truchon A.R."/>
            <person name="Schepens W."/>
            <person name="Wilhelm S.W."/>
        </authorList>
    </citation>
    <scope>NUCLEOTIDE SEQUENCE [LARGE SCALE GENOMIC DNA]</scope>
    <source>
        <strain evidence="5 6">CCMP1851</strain>
    </source>
</reference>
<dbReference type="SUPFAM" id="SSF56655">
    <property type="entry name" value="Carbohydrate phosphatase"/>
    <property type="match status" value="1"/>
</dbReference>
<dbReference type="Gene3D" id="3.30.540.10">
    <property type="entry name" value="Fructose-1,6-Bisphosphatase, subunit A, domain 1"/>
    <property type="match status" value="1"/>
</dbReference>
<feature type="domain" description="Fructose-1-6-bisphosphatase class I N-terminal" evidence="4">
    <location>
        <begin position="46"/>
        <end position="183"/>
    </location>
</feature>
<comment type="caution">
    <text evidence="5">The sequence shown here is derived from an EMBL/GenBank/DDBJ whole genome shotgun (WGS) entry which is preliminary data.</text>
</comment>
<feature type="chain" id="PRO_5045082744" evidence="3">
    <location>
        <begin position="22"/>
        <end position="237"/>
    </location>
</feature>
<dbReference type="InterPro" id="IPR033391">
    <property type="entry name" value="FBPase_N"/>
</dbReference>
<keyword evidence="6" id="KW-1185">Reference proteome</keyword>
<name>A0ABR1FVG7_AURAN</name>
<dbReference type="EMBL" id="JBBJCI010000224">
    <property type="protein sequence ID" value="KAK7239252.1"/>
    <property type="molecule type" value="Genomic_DNA"/>
</dbReference>
<evidence type="ECO:0000256" key="2">
    <source>
        <dbReference type="SAM" id="MobiDB-lite"/>
    </source>
</evidence>